<dbReference type="Pfam" id="PF01408">
    <property type="entry name" value="GFO_IDH_MocA"/>
    <property type="match status" value="1"/>
</dbReference>
<dbReference type="InterPro" id="IPR050463">
    <property type="entry name" value="Gfo/Idh/MocA_oxidrdct_glycsds"/>
</dbReference>
<dbReference type="RefSeq" id="WP_116613360.1">
    <property type="nucleotide sequence ID" value="NZ_QEOB01000017.1"/>
</dbReference>
<dbReference type="SUPFAM" id="SSF55347">
    <property type="entry name" value="Glyceraldehyde-3-phosphate dehydrogenase-like, C-terminal domain"/>
    <property type="match status" value="1"/>
</dbReference>
<accession>A0ABX5KHX9</accession>
<reference evidence="4 5" key="1">
    <citation type="submission" date="2018-05" db="EMBL/GenBank/DDBJ databases">
        <title>Genomic Encyclopedia of Type Strains, Phase IV (KMG-V): Genome sequencing to study the core and pangenomes of soil and plant-associated prokaryotes.</title>
        <authorList>
            <person name="Whitman W."/>
        </authorList>
    </citation>
    <scope>NUCLEOTIDE SEQUENCE [LARGE SCALE GENOMIC DNA]</scope>
    <source>
        <strain evidence="4 5">SCZa-39</strain>
    </source>
</reference>
<dbReference type="InterPro" id="IPR055080">
    <property type="entry name" value="Gal80p-like_C"/>
</dbReference>
<protein>
    <submittedName>
        <fullName evidence="4">Dehydrogenase</fullName>
    </submittedName>
</protein>
<evidence type="ECO:0000313" key="4">
    <source>
        <dbReference type="EMBL" id="PVX75668.1"/>
    </source>
</evidence>
<dbReference type="SUPFAM" id="SSF51735">
    <property type="entry name" value="NAD(P)-binding Rossmann-fold domains"/>
    <property type="match status" value="1"/>
</dbReference>
<dbReference type="PANTHER" id="PTHR43818">
    <property type="entry name" value="BCDNA.GH03377"/>
    <property type="match status" value="1"/>
</dbReference>
<gene>
    <name evidence="4" type="ORF">C7402_11780</name>
</gene>
<keyword evidence="1" id="KW-0560">Oxidoreductase</keyword>
<evidence type="ECO:0000259" key="2">
    <source>
        <dbReference type="Pfam" id="PF01408"/>
    </source>
</evidence>
<dbReference type="EMBL" id="QEOB01000017">
    <property type="protein sequence ID" value="PVX75668.1"/>
    <property type="molecule type" value="Genomic_DNA"/>
</dbReference>
<evidence type="ECO:0000313" key="5">
    <source>
        <dbReference type="Proteomes" id="UP000245712"/>
    </source>
</evidence>
<dbReference type="PANTHER" id="PTHR43818:SF11">
    <property type="entry name" value="BCDNA.GH03377"/>
    <property type="match status" value="1"/>
</dbReference>
<sequence length="367" mass="38995">MTRTISVGIIGASPDRGWAAVAHIPALKSIPDFALTAVSTTRASTAAESARQFGVAHAFDNHHDLVTCPDVDLVVVAVKVPHHYELVSAALEAGKAVYCEWPLGNGLAETAELAELARRKGLHAVVGLQARSAPAINYVRDLIQQGYVGEVLSTTLIGSGMNWGPVMEQPNAYTGDIRNGATMLTIPLGHTVDALCHVLGEITEVTATAANRNTRFTVAETGEVLPMTAHDQLCVTGLLGNGAALAIHYRGGVSRGTNLLWEINGSEGDIQIVSNGGHAQMFELSVLGARGGETALQALPVPGRYRWAPPQPAPGFSFNVAQAYVRLAQDLRDSTRLCPTFDDAVVRHKLLHAIETAARTGERQRVN</sequence>
<dbReference type="Pfam" id="PF22685">
    <property type="entry name" value="Gal80p_C-like"/>
    <property type="match status" value="1"/>
</dbReference>
<dbReference type="Gene3D" id="3.40.50.720">
    <property type="entry name" value="NAD(P)-binding Rossmann-like Domain"/>
    <property type="match status" value="1"/>
</dbReference>
<keyword evidence="5" id="KW-1185">Reference proteome</keyword>
<comment type="caution">
    <text evidence="4">The sequence shown here is derived from an EMBL/GenBank/DDBJ whole genome shotgun (WGS) entry which is preliminary data.</text>
</comment>
<dbReference type="Proteomes" id="UP000245712">
    <property type="component" value="Unassembled WGS sequence"/>
</dbReference>
<feature type="domain" description="Gfo/Idh/MocA-like oxidoreductase N-terminal" evidence="2">
    <location>
        <begin position="5"/>
        <end position="127"/>
    </location>
</feature>
<evidence type="ECO:0000256" key="1">
    <source>
        <dbReference type="ARBA" id="ARBA00023002"/>
    </source>
</evidence>
<name>A0ABX5KHX9_9BURK</name>
<organism evidence="4 5">
    <name type="scientific">Paraburkholderia unamae</name>
    <dbReference type="NCBI Taxonomy" id="219649"/>
    <lineage>
        <taxon>Bacteria</taxon>
        <taxon>Pseudomonadati</taxon>
        <taxon>Pseudomonadota</taxon>
        <taxon>Betaproteobacteria</taxon>
        <taxon>Burkholderiales</taxon>
        <taxon>Burkholderiaceae</taxon>
        <taxon>Paraburkholderia</taxon>
    </lineage>
</organism>
<dbReference type="InterPro" id="IPR000683">
    <property type="entry name" value="Gfo/Idh/MocA-like_OxRdtase_N"/>
</dbReference>
<proteinExistence type="predicted"/>
<dbReference type="InterPro" id="IPR036291">
    <property type="entry name" value="NAD(P)-bd_dom_sf"/>
</dbReference>
<evidence type="ECO:0000259" key="3">
    <source>
        <dbReference type="Pfam" id="PF22685"/>
    </source>
</evidence>
<feature type="domain" description="Gal80p-like C-terminal" evidence="3">
    <location>
        <begin position="134"/>
        <end position="272"/>
    </location>
</feature>
<dbReference type="Gene3D" id="3.30.360.10">
    <property type="entry name" value="Dihydrodipicolinate Reductase, domain 2"/>
    <property type="match status" value="1"/>
</dbReference>